<name>A0A7K1FPQ7_9ACTN</name>
<dbReference type="RefSeq" id="WP_154770039.1">
    <property type="nucleotide sequence ID" value="NZ_WLYK01000008.1"/>
</dbReference>
<comment type="caution">
    <text evidence="7">The sequence shown here is derived from an EMBL/GenBank/DDBJ whole genome shotgun (WGS) entry which is preliminary data.</text>
</comment>
<comment type="function">
    <text evidence="4">Catalyzes the NADPH-dependent reduction of ketopantoate into pantoic acid.</text>
</comment>
<gene>
    <name evidence="7" type="ORF">GIS00_19160</name>
</gene>
<accession>A0A7K1FPQ7</accession>
<dbReference type="InterPro" id="IPR013328">
    <property type="entry name" value="6PGD_dom2"/>
</dbReference>
<dbReference type="GO" id="GO:0008677">
    <property type="term" value="F:2-dehydropantoate 2-reductase activity"/>
    <property type="evidence" value="ECO:0007669"/>
    <property type="project" value="UniProtKB-EC"/>
</dbReference>
<organism evidence="7 8">
    <name type="scientific">Nakamurella alba</name>
    <dbReference type="NCBI Taxonomy" id="2665158"/>
    <lineage>
        <taxon>Bacteria</taxon>
        <taxon>Bacillati</taxon>
        <taxon>Actinomycetota</taxon>
        <taxon>Actinomycetes</taxon>
        <taxon>Nakamurellales</taxon>
        <taxon>Nakamurellaceae</taxon>
        <taxon>Nakamurella</taxon>
    </lineage>
</organism>
<keyword evidence="2 4" id="KW-0521">NADP</keyword>
<evidence type="ECO:0000256" key="4">
    <source>
        <dbReference type="RuleBase" id="RU362068"/>
    </source>
</evidence>
<evidence type="ECO:0000256" key="1">
    <source>
        <dbReference type="ARBA" id="ARBA00007870"/>
    </source>
</evidence>
<dbReference type="InterPro" id="IPR013332">
    <property type="entry name" value="KPR_N"/>
</dbReference>
<comment type="similarity">
    <text evidence="1 4">Belongs to the ketopantoate reductase family.</text>
</comment>
<dbReference type="GO" id="GO:0005737">
    <property type="term" value="C:cytoplasm"/>
    <property type="evidence" value="ECO:0007669"/>
    <property type="project" value="TreeGrafter"/>
</dbReference>
<reference evidence="7 8" key="1">
    <citation type="submission" date="2019-11" db="EMBL/GenBank/DDBJ databases">
        <authorList>
            <person name="Jiang L.-Q."/>
        </authorList>
    </citation>
    <scope>NUCLEOTIDE SEQUENCE [LARGE SCALE GENOMIC DNA]</scope>
    <source>
        <strain evidence="7 8">YIM 132087</strain>
    </source>
</reference>
<dbReference type="NCBIfam" id="TIGR00745">
    <property type="entry name" value="apbA_panE"/>
    <property type="match status" value="1"/>
</dbReference>
<comment type="pathway">
    <text evidence="4">Cofactor biosynthesis; (R)-pantothenate biosynthesis; (R)-pantoate from 3-methyl-2-oxobutanoate: step 2/2.</text>
</comment>
<keyword evidence="3 4" id="KW-0560">Oxidoreductase</keyword>
<evidence type="ECO:0000256" key="3">
    <source>
        <dbReference type="ARBA" id="ARBA00023002"/>
    </source>
</evidence>
<dbReference type="GO" id="GO:0015940">
    <property type="term" value="P:pantothenate biosynthetic process"/>
    <property type="evidence" value="ECO:0007669"/>
    <property type="project" value="UniProtKB-UniPathway"/>
</dbReference>
<keyword evidence="8" id="KW-1185">Reference proteome</keyword>
<evidence type="ECO:0000259" key="6">
    <source>
        <dbReference type="Pfam" id="PF08546"/>
    </source>
</evidence>
<dbReference type="Proteomes" id="UP000460221">
    <property type="component" value="Unassembled WGS sequence"/>
</dbReference>
<dbReference type="Pfam" id="PF08546">
    <property type="entry name" value="ApbA_C"/>
    <property type="match status" value="1"/>
</dbReference>
<evidence type="ECO:0000256" key="2">
    <source>
        <dbReference type="ARBA" id="ARBA00022857"/>
    </source>
</evidence>
<dbReference type="InterPro" id="IPR013752">
    <property type="entry name" value="KPA_reductase"/>
</dbReference>
<dbReference type="FunFam" id="3.40.50.720:FF:000307">
    <property type="entry name" value="2-dehydropantoate 2-reductase"/>
    <property type="match status" value="1"/>
</dbReference>
<dbReference type="InterPro" id="IPR036291">
    <property type="entry name" value="NAD(P)-bd_dom_sf"/>
</dbReference>
<dbReference type="Gene3D" id="1.10.1040.10">
    <property type="entry name" value="N-(1-d-carboxylethyl)-l-norvaline Dehydrogenase, domain 2"/>
    <property type="match status" value="1"/>
</dbReference>
<feature type="domain" description="Ketopantoate reductase C-terminal" evidence="6">
    <location>
        <begin position="181"/>
        <end position="294"/>
    </location>
</feature>
<dbReference type="EMBL" id="WLYK01000008">
    <property type="protein sequence ID" value="MTD16060.1"/>
    <property type="molecule type" value="Genomic_DNA"/>
</dbReference>
<keyword evidence="4" id="KW-0566">Pantothenate biosynthesis</keyword>
<dbReference type="Pfam" id="PF02558">
    <property type="entry name" value="ApbA"/>
    <property type="match status" value="1"/>
</dbReference>
<dbReference type="FunFam" id="1.10.1040.10:FF:000017">
    <property type="entry name" value="2-dehydropantoate 2-reductase"/>
    <property type="match status" value="1"/>
</dbReference>
<dbReference type="EC" id="1.1.1.169" evidence="4"/>
<dbReference type="PANTHER" id="PTHR21708:SF26">
    <property type="entry name" value="2-DEHYDROPANTOATE 2-REDUCTASE"/>
    <property type="match status" value="1"/>
</dbReference>
<proteinExistence type="inferred from homology"/>
<dbReference type="UniPathway" id="UPA00028">
    <property type="reaction ID" value="UER00004"/>
</dbReference>
<dbReference type="InterPro" id="IPR051402">
    <property type="entry name" value="KPR-Related"/>
</dbReference>
<comment type="catalytic activity">
    <reaction evidence="4">
        <text>(R)-pantoate + NADP(+) = 2-dehydropantoate + NADPH + H(+)</text>
        <dbReference type="Rhea" id="RHEA:16233"/>
        <dbReference type="ChEBI" id="CHEBI:11561"/>
        <dbReference type="ChEBI" id="CHEBI:15378"/>
        <dbReference type="ChEBI" id="CHEBI:15980"/>
        <dbReference type="ChEBI" id="CHEBI:57783"/>
        <dbReference type="ChEBI" id="CHEBI:58349"/>
        <dbReference type="EC" id="1.1.1.169"/>
    </reaction>
</comment>
<dbReference type="InterPro" id="IPR003710">
    <property type="entry name" value="ApbA"/>
</dbReference>
<evidence type="ECO:0000259" key="5">
    <source>
        <dbReference type="Pfam" id="PF02558"/>
    </source>
</evidence>
<dbReference type="InterPro" id="IPR008927">
    <property type="entry name" value="6-PGluconate_DH-like_C_sf"/>
</dbReference>
<sequence length="310" mass="31920">MRVLVVGAGAVGGYFGARLAAAGRDVAFLVRPARAATLTEHGLRINEPDGSGSRIRPTLVTADRLQPGWDLVLLSVKAYALDAALADLTPAVDGRTAILPALNGMRHMDVLRETFGSSAVLGGVAFISAHLDDAGVIEVGGVLPALTFGETDGRLSDRITGVDRTLRDAGFATRLSETIGLDMWEKWYLLAAAGAFNTLMRGPIGPAVAVPGGRETALAILAETGAVCTAAGSAPRSAAVERARAMMTDTDSPFTTSMYKDLVAGHPLEDEQIIGDLVDRAETAGVDVPLLRAARAALAVGGAGAGARPV</sequence>
<dbReference type="SUPFAM" id="SSF51735">
    <property type="entry name" value="NAD(P)-binding Rossmann-fold domains"/>
    <property type="match status" value="1"/>
</dbReference>
<feature type="domain" description="Ketopantoate reductase N-terminal" evidence="5">
    <location>
        <begin position="3"/>
        <end position="152"/>
    </location>
</feature>
<dbReference type="AlphaFoldDB" id="A0A7K1FPQ7"/>
<dbReference type="Gene3D" id="3.40.50.720">
    <property type="entry name" value="NAD(P)-binding Rossmann-like Domain"/>
    <property type="match status" value="1"/>
</dbReference>
<evidence type="ECO:0000313" key="8">
    <source>
        <dbReference type="Proteomes" id="UP000460221"/>
    </source>
</evidence>
<protein>
    <recommendedName>
        <fullName evidence="4">2-dehydropantoate 2-reductase</fullName>
        <ecNumber evidence="4">1.1.1.169</ecNumber>
    </recommendedName>
    <alternativeName>
        <fullName evidence="4">Ketopantoate reductase</fullName>
    </alternativeName>
</protein>
<evidence type="ECO:0000313" key="7">
    <source>
        <dbReference type="EMBL" id="MTD16060.1"/>
    </source>
</evidence>
<dbReference type="SUPFAM" id="SSF48179">
    <property type="entry name" value="6-phosphogluconate dehydrogenase C-terminal domain-like"/>
    <property type="match status" value="1"/>
</dbReference>
<dbReference type="PANTHER" id="PTHR21708">
    <property type="entry name" value="PROBABLE 2-DEHYDROPANTOATE 2-REDUCTASE"/>
    <property type="match status" value="1"/>
</dbReference>